<evidence type="ECO:0000313" key="1">
    <source>
        <dbReference type="EMBL" id="MFD1314575.1"/>
    </source>
</evidence>
<accession>A0ABW3Y0W5</accession>
<comment type="caution">
    <text evidence="1">The sequence shown here is derived from an EMBL/GenBank/DDBJ whole genome shotgun (WGS) entry which is preliminary data.</text>
</comment>
<dbReference type="RefSeq" id="WP_377176312.1">
    <property type="nucleotide sequence ID" value="NZ_JBHTMY010000002.1"/>
</dbReference>
<dbReference type="InterPro" id="IPR010870">
    <property type="entry name" value="Porin_O/P"/>
</dbReference>
<organism evidence="1 2">
    <name type="scientific">Namhaeicola litoreus</name>
    <dbReference type="NCBI Taxonomy" id="1052145"/>
    <lineage>
        <taxon>Bacteria</taxon>
        <taxon>Pseudomonadati</taxon>
        <taxon>Bacteroidota</taxon>
        <taxon>Flavobacteriia</taxon>
        <taxon>Flavobacteriales</taxon>
        <taxon>Flavobacteriaceae</taxon>
        <taxon>Namhaeicola</taxon>
    </lineage>
</organism>
<dbReference type="InterPro" id="IPR023614">
    <property type="entry name" value="Porin_dom_sf"/>
</dbReference>
<sequence>MYRILLNYRYILFFIFSASMISIPSVYGQFTSLVDDSQTQVLPDSSKTYFIPDVTEKKMGWSDQGFKWVTLKLGFAPILDYNYIIQDDDNIDQVGEQENRFDIRSARMMLKGKINFKNPWQYLISIEYKGKDRPEGTDSFGLTDFRLVIPVGDKNEFYVGKLKETFIYEMVGDAANLPHMERLLSPFFKSRNLGVSYKHFFMNDRATIAAGWFNSWLENDYSFSESANTFTARVTGLPKWYDGGAQYIHMGLGVRYVEAQDGVIRLKGKNESNITSNFVDTGNIEANSQFNLSLEQLWSLENFSVLLEYVHSWVDTGNGYEQFQGYYATGSYVLSGDPRPYDKRSAYARRIMPDGKYGALELVGRVGHVNLDSSNIDGGLLFRWDIGVNWWATQYWKTGIVYGIGNLKKDDLVGVTNSIQMRIQWIY</sequence>
<dbReference type="Proteomes" id="UP001597201">
    <property type="component" value="Unassembled WGS sequence"/>
</dbReference>
<protein>
    <submittedName>
        <fullName evidence="1">OprO/OprP family phosphate-selective porin</fullName>
    </submittedName>
</protein>
<dbReference type="Gene3D" id="2.40.160.10">
    <property type="entry name" value="Porin"/>
    <property type="match status" value="1"/>
</dbReference>
<evidence type="ECO:0000313" key="2">
    <source>
        <dbReference type="Proteomes" id="UP001597201"/>
    </source>
</evidence>
<gene>
    <name evidence="1" type="ORF">ACFQ39_03020</name>
</gene>
<dbReference type="SUPFAM" id="SSF56935">
    <property type="entry name" value="Porins"/>
    <property type="match status" value="1"/>
</dbReference>
<dbReference type="Pfam" id="PF07396">
    <property type="entry name" value="Porin_O_P"/>
    <property type="match status" value="1"/>
</dbReference>
<proteinExistence type="predicted"/>
<name>A0ABW3Y0W5_9FLAO</name>
<keyword evidence="2" id="KW-1185">Reference proteome</keyword>
<reference evidence="2" key="1">
    <citation type="journal article" date="2019" name="Int. J. Syst. Evol. Microbiol.">
        <title>The Global Catalogue of Microorganisms (GCM) 10K type strain sequencing project: providing services to taxonomists for standard genome sequencing and annotation.</title>
        <authorList>
            <consortium name="The Broad Institute Genomics Platform"/>
            <consortium name="The Broad Institute Genome Sequencing Center for Infectious Disease"/>
            <person name="Wu L."/>
            <person name="Ma J."/>
        </authorList>
    </citation>
    <scope>NUCLEOTIDE SEQUENCE [LARGE SCALE GENOMIC DNA]</scope>
    <source>
        <strain evidence="2">CCUG 61485</strain>
    </source>
</reference>
<dbReference type="EMBL" id="JBHTMY010000002">
    <property type="protein sequence ID" value="MFD1314575.1"/>
    <property type="molecule type" value="Genomic_DNA"/>
</dbReference>